<dbReference type="EMBL" id="HE717023">
    <property type="protein sequence ID" value="CCG46514.1"/>
    <property type="molecule type" value="Genomic_DNA"/>
</dbReference>
<accession>I0JQU4</accession>
<dbReference type="HOGENOM" id="CLU_3382161_0_0_9"/>
<dbReference type="STRING" id="866895.HBHAL_4172"/>
<keyword evidence="2" id="KW-1185">Reference proteome</keyword>
<sequence length="33" mass="4185">MDDLRWKVLDYLIKFHFYLLNVLEFDRILVGWL</sequence>
<evidence type="ECO:0000313" key="2">
    <source>
        <dbReference type="Proteomes" id="UP000007397"/>
    </source>
</evidence>
<dbReference type="AlphaFoldDB" id="I0JQU4"/>
<reference evidence="1 2" key="1">
    <citation type="journal article" date="2013" name="Environ. Microbiol.">
        <title>Chloride and organic osmolytes: a hybrid strategy to cope with elevated salinities by the moderately halophilic, chloride-dependent bacterium Halobacillus halophilus.</title>
        <authorList>
            <person name="Saum S.H."/>
            <person name="Pfeiffer F."/>
            <person name="Palm P."/>
            <person name="Rampp M."/>
            <person name="Schuster S.C."/>
            <person name="Muller V."/>
            <person name="Oesterhelt D."/>
        </authorList>
    </citation>
    <scope>NUCLEOTIDE SEQUENCE [LARGE SCALE GENOMIC DNA]</scope>
    <source>
        <strain evidence="2">ATCC 35676 / DSM 2266 / JCM 20832 / KCTC 3685 / LMG 17431 / NBRC 102448 / NCIMB 2269</strain>
    </source>
</reference>
<dbReference type="Proteomes" id="UP000007397">
    <property type="component" value="Chromosome"/>
</dbReference>
<gene>
    <name evidence="1" type="ordered locus">HBHAL_4172</name>
</gene>
<evidence type="ECO:0000313" key="1">
    <source>
        <dbReference type="EMBL" id="CCG46514.1"/>
    </source>
</evidence>
<dbReference type="KEGG" id="hhd:HBHAL_4172"/>
<protein>
    <submittedName>
        <fullName evidence="1">Uncharacterized protein</fullName>
    </submittedName>
</protein>
<organism evidence="1 2">
    <name type="scientific">Halobacillus halophilus (strain ATCC 35676 / DSM 2266 / JCM 20832 / KCTC 3685 / LMG 17431 / NBRC 102448 / NCIMB 2269)</name>
    <name type="common">Sporosarcina halophila</name>
    <dbReference type="NCBI Taxonomy" id="866895"/>
    <lineage>
        <taxon>Bacteria</taxon>
        <taxon>Bacillati</taxon>
        <taxon>Bacillota</taxon>
        <taxon>Bacilli</taxon>
        <taxon>Bacillales</taxon>
        <taxon>Bacillaceae</taxon>
        <taxon>Halobacillus</taxon>
    </lineage>
</organism>
<proteinExistence type="predicted"/>
<name>I0JQU4_HALH3</name>